<dbReference type="Pfam" id="PF13455">
    <property type="entry name" value="MUG113"/>
    <property type="match status" value="1"/>
</dbReference>
<comment type="caution">
    <text evidence="3">The sequence shown here is derived from an EMBL/GenBank/DDBJ whole genome shotgun (WGS) entry which is preliminary data.</text>
</comment>
<name>A0A7X5Y6R9_9SPHN</name>
<sequence length="206" mass="22805">MQVYQITTTCANCRSENRVIIADENASASCQACGSQLLKAKRFAGVIYVMSNPKVQGVKVGMTSRNVFARAKQISGTGVPGDFSVLAAFPSNNPNKDERKVHEKLSRKRIGKEHFDLDPVTAIVRIRTILSKEWVFLDRKHERPVLERLTEQKENAQRRFAGGQSGAPQMDMFDAVGPNPCQPEAPSAQENAAELRPKSFLANLFS</sequence>
<evidence type="ECO:0000256" key="1">
    <source>
        <dbReference type="SAM" id="MobiDB-lite"/>
    </source>
</evidence>
<feature type="region of interest" description="Disordered" evidence="1">
    <location>
        <begin position="154"/>
        <end position="195"/>
    </location>
</feature>
<accession>A0A7X5Y6R9</accession>
<dbReference type="InterPro" id="IPR018306">
    <property type="entry name" value="Phage_T5_Orf172_DNA-bd"/>
</dbReference>
<evidence type="ECO:0000259" key="2">
    <source>
        <dbReference type="SMART" id="SM00974"/>
    </source>
</evidence>
<dbReference type="EMBL" id="JAATJC010000001">
    <property type="protein sequence ID" value="NJC05778.1"/>
    <property type="molecule type" value="Genomic_DNA"/>
</dbReference>
<dbReference type="RefSeq" id="WP_168068547.1">
    <property type="nucleotide sequence ID" value="NZ_JAATJC010000001.1"/>
</dbReference>
<dbReference type="SMART" id="SM00974">
    <property type="entry name" value="T5orf172"/>
    <property type="match status" value="1"/>
</dbReference>
<organism evidence="3 4">
    <name type="scientific">Sphingomonas kaistensis</name>
    <dbReference type="NCBI Taxonomy" id="298708"/>
    <lineage>
        <taxon>Bacteria</taxon>
        <taxon>Pseudomonadati</taxon>
        <taxon>Pseudomonadota</taxon>
        <taxon>Alphaproteobacteria</taxon>
        <taxon>Sphingomonadales</taxon>
        <taxon>Sphingomonadaceae</taxon>
        <taxon>Sphingomonas</taxon>
    </lineage>
</organism>
<proteinExistence type="predicted"/>
<protein>
    <submittedName>
        <fullName evidence="3">DNA-directed RNA polymerase subunit RPC12/RpoP</fullName>
    </submittedName>
</protein>
<keyword evidence="4" id="KW-1185">Reference proteome</keyword>
<evidence type="ECO:0000313" key="3">
    <source>
        <dbReference type="EMBL" id="NJC05778.1"/>
    </source>
</evidence>
<dbReference type="Proteomes" id="UP000558192">
    <property type="component" value="Unassembled WGS sequence"/>
</dbReference>
<evidence type="ECO:0000313" key="4">
    <source>
        <dbReference type="Proteomes" id="UP000558192"/>
    </source>
</evidence>
<feature type="domain" description="Bacteriophage T5 Orf172 DNA-binding" evidence="2">
    <location>
        <begin position="50"/>
        <end position="129"/>
    </location>
</feature>
<keyword evidence="3" id="KW-0240">DNA-directed RNA polymerase</keyword>
<gene>
    <name evidence="3" type="ORF">GGQ97_001571</name>
</gene>
<reference evidence="3 4" key="1">
    <citation type="submission" date="2020-03" db="EMBL/GenBank/DDBJ databases">
        <title>Genomic Encyclopedia of Type Strains, Phase IV (KMG-IV): sequencing the most valuable type-strain genomes for metagenomic binning, comparative biology and taxonomic classification.</title>
        <authorList>
            <person name="Goeker M."/>
        </authorList>
    </citation>
    <scope>NUCLEOTIDE SEQUENCE [LARGE SCALE GENOMIC DNA]</scope>
    <source>
        <strain evidence="3 4">DSM 16846</strain>
    </source>
</reference>
<dbReference type="AlphaFoldDB" id="A0A7X5Y6R9"/>
<dbReference type="GO" id="GO:0000428">
    <property type="term" value="C:DNA-directed RNA polymerase complex"/>
    <property type="evidence" value="ECO:0007669"/>
    <property type="project" value="UniProtKB-KW"/>
</dbReference>
<keyword evidence="3" id="KW-0804">Transcription</keyword>